<name>A0A8X8XZN1_SALSN</name>
<protein>
    <submittedName>
        <fullName evidence="2">Uncharacterized protein</fullName>
    </submittedName>
</protein>
<proteinExistence type="predicted"/>
<dbReference type="EMBL" id="PNBA02000006">
    <property type="protein sequence ID" value="KAG6420436.1"/>
    <property type="molecule type" value="Genomic_DNA"/>
</dbReference>
<dbReference type="Proteomes" id="UP000298416">
    <property type="component" value="Unassembled WGS sequence"/>
</dbReference>
<dbReference type="AlphaFoldDB" id="A0A8X8XZN1"/>
<sequence length="97" mass="10828">MKKLISEFTSCWGGATATVTPTAEVAVSRHHRRTKLGANWKPRLNAIAEDSPISDATDRRRPVKSNHKSPPPTLPEDHWKYSQMVALPAFAPTSYLF</sequence>
<organism evidence="2">
    <name type="scientific">Salvia splendens</name>
    <name type="common">Scarlet sage</name>
    <dbReference type="NCBI Taxonomy" id="180675"/>
    <lineage>
        <taxon>Eukaryota</taxon>
        <taxon>Viridiplantae</taxon>
        <taxon>Streptophyta</taxon>
        <taxon>Embryophyta</taxon>
        <taxon>Tracheophyta</taxon>
        <taxon>Spermatophyta</taxon>
        <taxon>Magnoliopsida</taxon>
        <taxon>eudicotyledons</taxon>
        <taxon>Gunneridae</taxon>
        <taxon>Pentapetalae</taxon>
        <taxon>asterids</taxon>
        <taxon>lamiids</taxon>
        <taxon>Lamiales</taxon>
        <taxon>Lamiaceae</taxon>
        <taxon>Nepetoideae</taxon>
        <taxon>Mentheae</taxon>
        <taxon>Salviinae</taxon>
        <taxon>Salvia</taxon>
        <taxon>Salvia subgen. Calosphace</taxon>
        <taxon>core Calosphace</taxon>
    </lineage>
</organism>
<reference evidence="2" key="1">
    <citation type="submission" date="2018-01" db="EMBL/GenBank/DDBJ databases">
        <authorList>
            <person name="Mao J.F."/>
        </authorList>
    </citation>
    <scope>NUCLEOTIDE SEQUENCE</scope>
    <source>
        <strain evidence="2">Huo1</strain>
        <tissue evidence="2">Leaf</tissue>
    </source>
</reference>
<gene>
    <name evidence="2" type="ORF">SASPL_116963</name>
</gene>
<reference evidence="2" key="2">
    <citation type="submission" date="2020-08" db="EMBL/GenBank/DDBJ databases">
        <title>Plant Genome Project.</title>
        <authorList>
            <person name="Zhang R.-G."/>
        </authorList>
    </citation>
    <scope>NUCLEOTIDE SEQUENCE</scope>
    <source>
        <strain evidence="2">Huo1</strain>
        <tissue evidence="2">Leaf</tissue>
    </source>
</reference>
<dbReference type="PANTHER" id="PTHR35318:SF8">
    <property type="match status" value="1"/>
</dbReference>
<accession>A0A8X8XZN1</accession>
<dbReference type="PANTHER" id="PTHR35318">
    <property type="entry name" value="BNAA10G08410D PROTEIN"/>
    <property type="match status" value="1"/>
</dbReference>
<keyword evidence="3" id="KW-1185">Reference proteome</keyword>
<evidence type="ECO:0000313" key="3">
    <source>
        <dbReference type="Proteomes" id="UP000298416"/>
    </source>
</evidence>
<evidence type="ECO:0000313" key="2">
    <source>
        <dbReference type="EMBL" id="KAG6420436.1"/>
    </source>
</evidence>
<comment type="caution">
    <text evidence="2">The sequence shown here is derived from an EMBL/GenBank/DDBJ whole genome shotgun (WGS) entry which is preliminary data.</text>
</comment>
<feature type="region of interest" description="Disordered" evidence="1">
    <location>
        <begin position="47"/>
        <end position="77"/>
    </location>
</feature>
<evidence type="ECO:0000256" key="1">
    <source>
        <dbReference type="SAM" id="MobiDB-lite"/>
    </source>
</evidence>